<evidence type="ECO:0000313" key="2">
    <source>
        <dbReference type="Ensembl" id="ENSCCRP00020116813.1"/>
    </source>
</evidence>
<dbReference type="Ensembl" id="ENSCCRT00020127366.1">
    <property type="protein sequence ID" value="ENSCCRP00020116813.1"/>
    <property type="gene ID" value="ENSCCRG00020052631.1"/>
</dbReference>
<protein>
    <recommendedName>
        <fullName evidence="4">Ataxin-3</fullName>
    </recommendedName>
</protein>
<name>A0A8C2KXR9_CYPCA</name>
<evidence type="ECO:0000256" key="1">
    <source>
        <dbReference type="SAM" id="MobiDB-lite"/>
    </source>
</evidence>
<sequence>MSINPRLHVHQMISKHDTDEKKHVMHTQPCSCPAVTDGFEHVPLIRMSVQQVSDPGHTADEVLLDEDEEELRKALALSRQGMEVEDEEADLRRAIQLSMQGGSDTRSPSTAVTAGSSHESGSGEKEAMTAEELRRRRQAYFDRQQAQSAAHHSSSAGGEKDSGTKPNQ</sequence>
<dbReference type="Pfam" id="PF02809">
    <property type="entry name" value="UIM"/>
    <property type="match status" value="2"/>
</dbReference>
<dbReference type="SMART" id="SM00726">
    <property type="entry name" value="UIM"/>
    <property type="match status" value="2"/>
</dbReference>
<dbReference type="AlphaFoldDB" id="A0A8C2KXR9"/>
<organism evidence="2 3">
    <name type="scientific">Cyprinus carpio</name>
    <name type="common">Common carp</name>
    <dbReference type="NCBI Taxonomy" id="7962"/>
    <lineage>
        <taxon>Eukaryota</taxon>
        <taxon>Metazoa</taxon>
        <taxon>Chordata</taxon>
        <taxon>Craniata</taxon>
        <taxon>Vertebrata</taxon>
        <taxon>Euteleostomi</taxon>
        <taxon>Actinopterygii</taxon>
        <taxon>Neopterygii</taxon>
        <taxon>Teleostei</taxon>
        <taxon>Ostariophysi</taxon>
        <taxon>Cypriniformes</taxon>
        <taxon>Cyprinidae</taxon>
        <taxon>Cyprininae</taxon>
        <taxon>Cyprinus</taxon>
    </lineage>
</organism>
<feature type="compositionally biased region" description="Low complexity" evidence="1">
    <location>
        <begin position="144"/>
        <end position="156"/>
    </location>
</feature>
<evidence type="ECO:0000313" key="3">
    <source>
        <dbReference type="Proteomes" id="UP000694701"/>
    </source>
</evidence>
<proteinExistence type="predicted"/>
<accession>A0A8C2KXR9</accession>
<feature type="compositionally biased region" description="Basic and acidic residues" evidence="1">
    <location>
        <begin position="121"/>
        <end position="134"/>
    </location>
</feature>
<feature type="compositionally biased region" description="Basic and acidic residues" evidence="1">
    <location>
        <begin position="158"/>
        <end position="168"/>
    </location>
</feature>
<dbReference type="InterPro" id="IPR003903">
    <property type="entry name" value="UIM_dom"/>
</dbReference>
<dbReference type="PROSITE" id="PS50330">
    <property type="entry name" value="UIM"/>
    <property type="match status" value="2"/>
</dbReference>
<reference evidence="2" key="1">
    <citation type="submission" date="2025-08" db="UniProtKB">
        <authorList>
            <consortium name="Ensembl"/>
        </authorList>
    </citation>
    <scope>IDENTIFICATION</scope>
</reference>
<feature type="region of interest" description="Disordered" evidence="1">
    <location>
        <begin position="95"/>
        <end position="168"/>
    </location>
</feature>
<evidence type="ECO:0008006" key="4">
    <source>
        <dbReference type="Google" id="ProtNLM"/>
    </source>
</evidence>
<feature type="compositionally biased region" description="Polar residues" evidence="1">
    <location>
        <begin position="97"/>
        <end position="114"/>
    </location>
</feature>
<dbReference type="Proteomes" id="UP000694701">
    <property type="component" value="Unplaced"/>
</dbReference>